<keyword evidence="10" id="KW-0325">Glycoprotein</keyword>
<dbReference type="InterPro" id="IPR017978">
    <property type="entry name" value="GPCR_3_C"/>
</dbReference>
<organism evidence="14 15">
    <name type="scientific">Mus caroli</name>
    <name type="common">Ryukyu mouse</name>
    <name type="synonym">Ricefield mouse</name>
    <dbReference type="NCBI Taxonomy" id="10089"/>
    <lineage>
        <taxon>Eukaryota</taxon>
        <taxon>Metazoa</taxon>
        <taxon>Chordata</taxon>
        <taxon>Craniata</taxon>
        <taxon>Vertebrata</taxon>
        <taxon>Euteleostomi</taxon>
        <taxon>Mammalia</taxon>
        <taxon>Eutheria</taxon>
        <taxon>Euarchontoglires</taxon>
        <taxon>Glires</taxon>
        <taxon>Rodentia</taxon>
        <taxon>Myomorpha</taxon>
        <taxon>Muroidea</taxon>
        <taxon>Muridae</taxon>
        <taxon>Murinae</taxon>
        <taxon>Mus</taxon>
        <taxon>Mus</taxon>
    </lineage>
</organism>
<dbReference type="Pfam" id="PF07562">
    <property type="entry name" value="NCD3G"/>
    <property type="match status" value="1"/>
</dbReference>
<feature type="transmembrane region" description="Helical" evidence="12">
    <location>
        <begin position="780"/>
        <end position="800"/>
    </location>
</feature>
<dbReference type="Pfam" id="PF01094">
    <property type="entry name" value="ANF_receptor"/>
    <property type="match status" value="1"/>
</dbReference>
<dbReference type="CDD" id="cd06365">
    <property type="entry name" value="PBP1_pheromone_receptor"/>
    <property type="match status" value="1"/>
</dbReference>
<feature type="domain" description="G-protein coupled receptors family 3 profile" evidence="13">
    <location>
        <begin position="586"/>
        <end position="850"/>
    </location>
</feature>
<protein>
    <submittedName>
        <fullName evidence="15">LOW QUALITY PROTEIN: vomeronasal type-2 receptor 116-like</fullName>
    </submittedName>
</protein>
<dbReference type="InterPro" id="IPR000068">
    <property type="entry name" value="GPCR_3_Ca_sens_rcpt-rel"/>
</dbReference>
<dbReference type="Proteomes" id="UP000515126">
    <property type="component" value="Unplaced"/>
</dbReference>
<dbReference type="GO" id="GO:0005886">
    <property type="term" value="C:plasma membrane"/>
    <property type="evidence" value="ECO:0007669"/>
    <property type="project" value="UniProtKB-SubCell"/>
</dbReference>
<dbReference type="InterPro" id="IPR000337">
    <property type="entry name" value="GPCR_3"/>
</dbReference>
<dbReference type="GO" id="GO:0004930">
    <property type="term" value="F:G protein-coupled receptor activity"/>
    <property type="evidence" value="ECO:0007669"/>
    <property type="project" value="UniProtKB-KW"/>
</dbReference>
<keyword evidence="14" id="KW-1185">Reference proteome</keyword>
<dbReference type="InterPro" id="IPR038550">
    <property type="entry name" value="GPCR_3_9-Cys_sf"/>
</dbReference>
<proteinExistence type="inferred from homology"/>
<keyword evidence="9" id="KW-0675">Receptor</keyword>
<evidence type="ECO:0000256" key="6">
    <source>
        <dbReference type="ARBA" id="ARBA00022989"/>
    </source>
</evidence>
<feature type="transmembrane region" description="Helical" evidence="12">
    <location>
        <begin position="700"/>
        <end position="718"/>
    </location>
</feature>
<dbReference type="PANTHER" id="PTHR24061">
    <property type="entry name" value="CALCIUM-SENSING RECEPTOR-RELATED"/>
    <property type="match status" value="1"/>
</dbReference>
<dbReference type="Gene3D" id="3.40.50.2300">
    <property type="match status" value="2"/>
</dbReference>
<dbReference type="GeneID" id="110288695"/>
<evidence type="ECO:0000256" key="9">
    <source>
        <dbReference type="ARBA" id="ARBA00023170"/>
    </source>
</evidence>
<evidence type="ECO:0000256" key="8">
    <source>
        <dbReference type="ARBA" id="ARBA00023136"/>
    </source>
</evidence>
<name>A0A6P5P8X4_MUSCR</name>
<dbReference type="AlphaFoldDB" id="A0A6P5P8X4"/>
<evidence type="ECO:0000256" key="10">
    <source>
        <dbReference type="ARBA" id="ARBA00023180"/>
    </source>
</evidence>
<keyword evidence="4 12" id="KW-0812">Transmembrane</keyword>
<dbReference type="InterPro" id="IPR011500">
    <property type="entry name" value="GPCR_3_9-Cys_dom"/>
</dbReference>
<evidence type="ECO:0000256" key="4">
    <source>
        <dbReference type="ARBA" id="ARBA00022692"/>
    </source>
</evidence>
<dbReference type="Pfam" id="PF00003">
    <property type="entry name" value="7tm_3"/>
    <property type="match status" value="1"/>
</dbReference>
<comment type="subcellular location">
    <subcellularLocation>
        <location evidence="1">Cell membrane</location>
        <topology evidence="1">Multi-pass membrane protein</topology>
    </subcellularLocation>
</comment>
<dbReference type="PANTHER" id="PTHR24061:SF492">
    <property type="entry name" value="VOMERONASAL 2, RECEPTOR 101-RELATED"/>
    <property type="match status" value="1"/>
</dbReference>
<reference evidence="15" key="1">
    <citation type="submission" date="2025-08" db="UniProtKB">
        <authorList>
            <consortium name="RefSeq"/>
        </authorList>
    </citation>
    <scope>IDENTIFICATION</scope>
</reference>
<evidence type="ECO:0000313" key="14">
    <source>
        <dbReference type="Proteomes" id="UP000515126"/>
    </source>
</evidence>
<dbReference type="PRINTS" id="PR00248">
    <property type="entry name" value="GPCRMGR"/>
</dbReference>
<dbReference type="InterPro" id="IPR001828">
    <property type="entry name" value="ANF_lig-bd_rcpt"/>
</dbReference>
<dbReference type="FunFam" id="3.40.50.2300:FF:000123">
    <property type="entry name" value="Vomeronasal 2, receptor 105"/>
    <property type="match status" value="1"/>
</dbReference>
<feature type="transmembrane region" description="Helical" evidence="12">
    <location>
        <begin position="806"/>
        <end position="827"/>
    </location>
</feature>
<keyword evidence="11" id="KW-0807">Transducer</keyword>
<evidence type="ECO:0000256" key="1">
    <source>
        <dbReference type="ARBA" id="ARBA00004651"/>
    </source>
</evidence>
<evidence type="ECO:0000256" key="5">
    <source>
        <dbReference type="ARBA" id="ARBA00022729"/>
    </source>
</evidence>
<keyword evidence="7" id="KW-0297">G-protein coupled receptor</keyword>
<evidence type="ECO:0000256" key="12">
    <source>
        <dbReference type="SAM" id="Phobius"/>
    </source>
</evidence>
<keyword evidence="6 12" id="KW-1133">Transmembrane helix</keyword>
<evidence type="ECO:0000259" key="13">
    <source>
        <dbReference type="PROSITE" id="PS50259"/>
    </source>
</evidence>
<accession>A0A6P5P8X4</accession>
<dbReference type="PROSITE" id="PS50259">
    <property type="entry name" value="G_PROTEIN_RECEP_F3_4"/>
    <property type="match status" value="1"/>
</dbReference>
<dbReference type="SUPFAM" id="SSF53822">
    <property type="entry name" value="Periplasmic binding protein-like I"/>
    <property type="match status" value="1"/>
</dbReference>
<dbReference type="CDD" id="cd15283">
    <property type="entry name" value="7tmC_V2R_pheromone"/>
    <property type="match status" value="1"/>
</dbReference>
<dbReference type="InterPro" id="IPR028082">
    <property type="entry name" value="Peripla_BP_I"/>
</dbReference>
<gene>
    <name evidence="15" type="primary">LOC110288695</name>
</gene>
<dbReference type="PRINTS" id="PR01535">
    <property type="entry name" value="VOMERONASL2R"/>
</dbReference>
<evidence type="ECO:0000256" key="2">
    <source>
        <dbReference type="ARBA" id="ARBA00007242"/>
    </source>
</evidence>
<keyword evidence="5" id="KW-0732">Signal</keyword>
<dbReference type="FunFam" id="3.40.50.2300:FF:000024">
    <property type="entry name" value="Vomeronasal 2, receptor 73"/>
    <property type="match status" value="1"/>
</dbReference>
<dbReference type="Gene3D" id="2.10.50.30">
    <property type="entry name" value="GPCR, family 3, nine cysteines domain"/>
    <property type="match status" value="1"/>
</dbReference>
<keyword evidence="8 12" id="KW-0472">Membrane</keyword>
<comment type="similarity">
    <text evidence="2">Belongs to the G-protein coupled receptor 3 family.</text>
</comment>
<dbReference type="KEGG" id="mcal:110288695"/>
<feature type="transmembrane region" description="Helical" evidence="12">
    <location>
        <begin position="623"/>
        <end position="644"/>
    </location>
</feature>
<evidence type="ECO:0000256" key="7">
    <source>
        <dbReference type="ARBA" id="ARBA00023040"/>
    </source>
</evidence>
<keyword evidence="3" id="KW-1003">Cell membrane</keyword>
<feature type="transmembrane region" description="Helical" evidence="12">
    <location>
        <begin position="586"/>
        <end position="611"/>
    </location>
</feature>
<evidence type="ECO:0000256" key="3">
    <source>
        <dbReference type="ARBA" id="ARBA00022475"/>
    </source>
</evidence>
<dbReference type="RefSeq" id="XP_021010634.1">
    <property type="nucleotide sequence ID" value="XM_021154975.2"/>
</dbReference>
<feature type="transmembrane region" description="Helical" evidence="12">
    <location>
        <begin position="750"/>
        <end position="768"/>
    </location>
</feature>
<feature type="transmembrane region" description="Helical" evidence="12">
    <location>
        <begin position="656"/>
        <end position="680"/>
    </location>
</feature>
<dbReference type="FunFam" id="2.10.50.30:FF:000002">
    <property type="entry name" value="Vomeronasal 2 receptor, h1"/>
    <property type="match status" value="1"/>
</dbReference>
<dbReference type="InterPro" id="IPR004073">
    <property type="entry name" value="GPCR_3_vmron_rcpt_2"/>
</dbReference>
<sequence length="861" mass="99001">MFSWIFWGWLVQNHKVCSDLIPIRGNVSKCFYSITGQFQHEGDVMIGAFFPVHTFYTEKRKPHSFLPYQYVDNYVQYNFKNYQYILALLFAIEEINRNPNILPNISLGFDFYNNDYTEKLILKFTCRWLTAHVKRVMIPNYTCKKRNLIAALTGSSWITSARIGTLLQLFKFPQITFGSYDTILSDHGQYSSLYQMASKDTSLTLAIVSLMVHFRWTWVGLILPDNHKGNKILSDFREEMERNSICIAFVKMIPATVTTYFTRLWENMDETNVIIIYGDIDCLQGLMRNIGQRILTWIVWVMNIEHTIAHGSDYFMLDSFHGSLIFKHNYRENLEFTKFIQTVNPNKYPEDIYLPKFWNYFFKCSFSDTSCQVLEKCQTNASLDVLPSYIFDVVMREESTNIYNGVYALAHSLHQMRLQLLQMQPFKNGEGMVFFPWQLNTFLRDIEVRDKRRLDLRQTKDEEYDILNLWNLPKGLGLKVKIGSFSANAPQGQQLSLSEQMIQWPAIFSEIPQSVCSESCRPGFRTVTLQGKAICCYKCTPCADNEVSNETDVEECMKCPESHYANTEKNYCFPKSVSFLAYEDPLGMALASIALCLSTLTVFVIGIFVKNRDTPIVKANNRALSYILLITLTFCFLCSLNFIGQPNTAACILQQTTFAVAFTMALATVLAKAITVVLAFKISFPGRMVRWLMISRGPRYIIPICTLIQLLVCGIWMATSPPFIDQDAHAEHGYIIILCNKGSAVAFHSVLGYLCILAVGSYTMAFLSRNLPDTFNESKFLSFSMLVFFCVWVTFLPVYHSTKGKVMVAMEVFSILASSTALLVFIFGPKCYIILLRPEKNSFTHIRKKTHSRRKILLKYS</sequence>
<evidence type="ECO:0000256" key="11">
    <source>
        <dbReference type="ARBA" id="ARBA00023224"/>
    </source>
</evidence>
<evidence type="ECO:0000313" key="15">
    <source>
        <dbReference type="RefSeq" id="XP_021010634.1"/>
    </source>
</evidence>